<keyword evidence="14" id="KW-1185">Reference proteome</keyword>
<dbReference type="FunFam" id="1.10.10.10:FF:000099">
    <property type="entry name" value="Two-component system response regulator TorR"/>
    <property type="match status" value="1"/>
</dbReference>
<dbReference type="PANTHER" id="PTHR48111:SF4">
    <property type="entry name" value="DNA-BINDING DUAL TRANSCRIPTIONAL REGULATOR OMPR"/>
    <property type="match status" value="1"/>
</dbReference>
<dbReference type="InterPro" id="IPR039420">
    <property type="entry name" value="WalR-like"/>
</dbReference>
<evidence type="ECO:0000256" key="4">
    <source>
        <dbReference type="ARBA" id="ARBA00023012"/>
    </source>
</evidence>
<dbReference type="Pfam" id="PF00486">
    <property type="entry name" value="Trans_reg_C"/>
    <property type="match status" value="1"/>
</dbReference>
<dbReference type="AlphaFoldDB" id="A0A512DVL2"/>
<keyword evidence="2" id="KW-0963">Cytoplasm</keyword>
<reference evidence="13 14" key="1">
    <citation type="submission" date="2019-07" db="EMBL/GenBank/DDBJ databases">
        <title>Whole genome shotgun sequence of Skermanella aerolata NBRC 106429.</title>
        <authorList>
            <person name="Hosoyama A."/>
            <person name="Uohara A."/>
            <person name="Ohji S."/>
            <person name="Ichikawa N."/>
        </authorList>
    </citation>
    <scope>NUCLEOTIDE SEQUENCE [LARGE SCALE GENOMIC DNA]</scope>
    <source>
        <strain evidence="13 14">NBRC 106429</strain>
    </source>
</reference>
<feature type="domain" description="Response regulatory" evidence="11">
    <location>
        <begin position="34"/>
        <end position="147"/>
    </location>
</feature>
<dbReference type="GO" id="GO:0032993">
    <property type="term" value="C:protein-DNA complex"/>
    <property type="evidence" value="ECO:0007669"/>
    <property type="project" value="TreeGrafter"/>
</dbReference>
<dbReference type="InterPro" id="IPR011006">
    <property type="entry name" value="CheY-like_superfamily"/>
</dbReference>
<keyword evidence="5" id="KW-0805">Transcription regulation</keyword>
<dbReference type="Proteomes" id="UP000321523">
    <property type="component" value="Unassembled WGS sequence"/>
</dbReference>
<dbReference type="PROSITE" id="PS50110">
    <property type="entry name" value="RESPONSE_REGULATORY"/>
    <property type="match status" value="1"/>
</dbReference>
<dbReference type="SUPFAM" id="SSF52172">
    <property type="entry name" value="CheY-like"/>
    <property type="match status" value="1"/>
</dbReference>
<evidence type="ECO:0000313" key="14">
    <source>
        <dbReference type="Proteomes" id="UP000321523"/>
    </source>
</evidence>
<keyword evidence="4" id="KW-0902">Two-component regulatory system</keyword>
<keyword evidence="3 9" id="KW-0597">Phosphoprotein</keyword>
<protein>
    <recommendedName>
        <fullName evidence="8">Regulatory protein VirG</fullName>
    </recommendedName>
</protein>
<evidence type="ECO:0000256" key="7">
    <source>
        <dbReference type="ARBA" id="ARBA00023163"/>
    </source>
</evidence>
<dbReference type="InterPro" id="IPR016032">
    <property type="entry name" value="Sig_transdc_resp-reg_C-effctor"/>
</dbReference>
<evidence type="ECO:0000256" key="8">
    <source>
        <dbReference type="ARBA" id="ARBA00067337"/>
    </source>
</evidence>
<dbReference type="Gene3D" id="3.40.50.2300">
    <property type="match status" value="1"/>
</dbReference>
<keyword evidence="7" id="KW-0804">Transcription</keyword>
<dbReference type="EMBL" id="BJYZ01000021">
    <property type="protein sequence ID" value="GEO40497.1"/>
    <property type="molecule type" value="Genomic_DNA"/>
</dbReference>
<keyword evidence="6 10" id="KW-0238">DNA-binding</keyword>
<dbReference type="InterPro" id="IPR001867">
    <property type="entry name" value="OmpR/PhoB-type_DNA-bd"/>
</dbReference>
<organism evidence="13 14">
    <name type="scientific">Skermanella aerolata</name>
    <dbReference type="NCBI Taxonomy" id="393310"/>
    <lineage>
        <taxon>Bacteria</taxon>
        <taxon>Pseudomonadati</taxon>
        <taxon>Pseudomonadota</taxon>
        <taxon>Alphaproteobacteria</taxon>
        <taxon>Rhodospirillales</taxon>
        <taxon>Azospirillaceae</taxon>
        <taxon>Skermanella</taxon>
    </lineage>
</organism>
<dbReference type="PANTHER" id="PTHR48111">
    <property type="entry name" value="REGULATOR OF RPOS"/>
    <property type="match status" value="1"/>
</dbReference>
<dbReference type="CDD" id="cd00383">
    <property type="entry name" value="trans_reg_C"/>
    <property type="match status" value="1"/>
</dbReference>
<dbReference type="GO" id="GO:0005829">
    <property type="term" value="C:cytosol"/>
    <property type="evidence" value="ECO:0007669"/>
    <property type="project" value="TreeGrafter"/>
</dbReference>
<dbReference type="SMART" id="SM00862">
    <property type="entry name" value="Trans_reg_C"/>
    <property type="match status" value="1"/>
</dbReference>
<dbReference type="GO" id="GO:0006355">
    <property type="term" value="P:regulation of DNA-templated transcription"/>
    <property type="evidence" value="ECO:0007669"/>
    <property type="project" value="InterPro"/>
</dbReference>
<dbReference type="SMART" id="SM00448">
    <property type="entry name" value="REC"/>
    <property type="match status" value="1"/>
</dbReference>
<feature type="DNA-binding region" description="OmpR/PhoB-type" evidence="10">
    <location>
        <begin position="163"/>
        <end position="263"/>
    </location>
</feature>
<evidence type="ECO:0000256" key="3">
    <source>
        <dbReference type="ARBA" id="ARBA00022553"/>
    </source>
</evidence>
<gene>
    <name evidence="13" type="ORF">SAE02_46450</name>
</gene>
<name>A0A512DVL2_9PROT</name>
<dbReference type="Pfam" id="PF00072">
    <property type="entry name" value="Response_reg"/>
    <property type="match status" value="1"/>
</dbReference>
<dbReference type="Gene3D" id="6.10.250.690">
    <property type="match status" value="1"/>
</dbReference>
<dbReference type="Gene3D" id="1.10.10.10">
    <property type="entry name" value="Winged helix-like DNA-binding domain superfamily/Winged helix DNA-binding domain"/>
    <property type="match status" value="1"/>
</dbReference>
<evidence type="ECO:0000256" key="5">
    <source>
        <dbReference type="ARBA" id="ARBA00023015"/>
    </source>
</evidence>
<evidence type="ECO:0000259" key="11">
    <source>
        <dbReference type="PROSITE" id="PS50110"/>
    </source>
</evidence>
<sequence>MRDTARLVYLPHESAPKSFLAGTVLFRDRGVVTHILAVEDDEQVQELLSDYLSHEGFRVTVAATGAAMTAVLAADPVDLILLDLRLPDGDGLALVRQLRSESQLPVIILSGKVEEVDRIVGLELGADDYLTKPFNPRELLARIKAVLRRAGEGGVARNAEGLRAVVCFAGWQFDLAAQRLLSSDGRDVDLTKAEYALLAAFVKQPQKVLSRDQLLDLTRIDGAEVFDRSIDVLILRLRRKIEANPKEPQIIRTERGLGYVFDTRVKAV</sequence>
<evidence type="ECO:0000256" key="1">
    <source>
        <dbReference type="ARBA" id="ARBA00004496"/>
    </source>
</evidence>
<feature type="domain" description="OmpR/PhoB-type" evidence="12">
    <location>
        <begin position="163"/>
        <end position="263"/>
    </location>
</feature>
<evidence type="ECO:0000256" key="6">
    <source>
        <dbReference type="ARBA" id="ARBA00023125"/>
    </source>
</evidence>
<dbReference type="GO" id="GO:0000976">
    <property type="term" value="F:transcription cis-regulatory region binding"/>
    <property type="evidence" value="ECO:0007669"/>
    <property type="project" value="TreeGrafter"/>
</dbReference>
<dbReference type="GO" id="GO:0000156">
    <property type="term" value="F:phosphorelay response regulator activity"/>
    <property type="evidence" value="ECO:0007669"/>
    <property type="project" value="TreeGrafter"/>
</dbReference>
<evidence type="ECO:0000259" key="12">
    <source>
        <dbReference type="PROSITE" id="PS51755"/>
    </source>
</evidence>
<feature type="modified residue" description="4-aspartylphosphate" evidence="9">
    <location>
        <position position="83"/>
    </location>
</feature>
<proteinExistence type="predicted"/>
<dbReference type="SUPFAM" id="SSF46894">
    <property type="entry name" value="C-terminal effector domain of the bipartite response regulators"/>
    <property type="match status" value="1"/>
</dbReference>
<evidence type="ECO:0000256" key="9">
    <source>
        <dbReference type="PROSITE-ProRule" id="PRU00169"/>
    </source>
</evidence>
<evidence type="ECO:0000256" key="10">
    <source>
        <dbReference type="PROSITE-ProRule" id="PRU01091"/>
    </source>
</evidence>
<dbReference type="PROSITE" id="PS51755">
    <property type="entry name" value="OMPR_PHOB"/>
    <property type="match status" value="1"/>
</dbReference>
<evidence type="ECO:0000313" key="13">
    <source>
        <dbReference type="EMBL" id="GEO40497.1"/>
    </source>
</evidence>
<evidence type="ECO:0000256" key="2">
    <source>
        <dbReference type="ARBA" id="ARBA00022490"/>
    </source>
</evidence>
<dbReference type="InterPro" id="IPR036388">
    <property type="entry name" value="WH-like_DNA-bd_sf"/>
</dbReference>
<dbReference type="InterPro" id="IPR001789">
    <property type="entry name" value="Sig_transdc_resp-reg_receiver"/>
</dbReference>
<accession>A0A512DVL2</accession>
<comment type="caution">
    <text evidence="13">The sequence shown here is derived from an EMBL/GenBank/DDBJ whole genome shotgun (WGS) entry which is preliminary data.</text>
</comment>
<comment type="subcellular location">
    <subcellularLocation>
        <location evidence="1">Cytoplasm</location>
    </subcellularLocation>
</comment>